<name>A0A6N4SW49_CYTH3</name>
<gene>
    <name evidence="3" type="ordered locus">CHU_3459</name>
</gene>
<dbReference type="KEGG" id="chu:CHU_3459"/>
<evidence type="ECO:0000313" key="3">
    <source>
        <dbReference type="EMBL" id="ABG60693.1"/>
    </source>
</evidence>
<evidence type="ECO:0000256" key="1">
    <source>
        <dbReference type="SAM" id="Coils"/>
    </source>
</evidence>
<accession>A0A6N4SW49</accession>
<protein>
    <submittedName>
        <fullName evidence="3">Uncharacterized protein</fullName>
    </submittedName>
</protein>
<evidence type="ECO:0000313" key="4">
    <source>
        <dbReference type="Proteomes" id="UP000001822"/>
    </source>
</evidence>
<dbReference type="OrthoDB" id="848185at2"/>
<feature type="transmembrane region" description="Helical" evidence="2">
    <location>
        <begin position="12"/>
        <end position="30"/>
    </location>
</feature>
<keyword evidence="2" id="KW-0812">Transmembrane</keyword>
<keyword evidence="2" id="KW-0472">Membrane</keyword>
<keyword evidence="4" id="KW-1185">Reference proteome</keyword>
<dbReference type="RefSeq" id="WP_011586800.1">
    <property type="nucleotide sequence ID" value="NC_008255.1"/>
</dbReference>
<dbReference type="Proteomes" id="UP000001822">
    <property type="component" value="Chromosome"/>
</dbReference>
<keyword evidence="1" id="KW-0175">Coiled coil</keyword>
<proteinExistence type="predicted"/>
<feature type="coiled-coil region" evidence="1">
    <location>
        <begin position="53"/>
        <end position="147"/>
    </location>
</feature>
<evidence type="ECO:0000256" key="2">
    <source>
        <dbReference type="SAM" id="Phobius"/>
    </source>
</evidence>
<organism evidence="3 4">
    <name type="scientific">Cytophaga hutchinsonii (strain ATCC 33406 / DSM 1761 / CIP 103989 / NBRC 15051 / NCIMB 9469 / D465)</name>
    <dbReference type="NCBI Taxonomy" id="269798"/>
    <lineage>
        <taxon>Bacteria</taxon>
        <taxon>Pseudomonadati</taxon>
        <taxon>Bacteroidota</taxon>
        <taxon>Cytophagia</taxon>
        <taxon>Cytophagales</taxon>
        <taxon>Cytophagaceae</taxon>
        <taxon>Cytophaga</taxon>
    </lineage>
</organism>
<reference evidence="3 4" key="1">
    <citation type="journal article" date="2007" name="Appl. Environ. Microbiol.">
        <title>Genome sequence of the cellulolytic gliding bacterium Cytophaga hutchinsonii.</title>
        <authorList>
            <person name="Xie G."/>
            <person name="Bruce D.C."/>
            <person name="Challacombe J.F."/>
            <person name="Chertkov O."/>
            <person name="Detter J.C."/>
            <person name="Gilna P."/>
            <person name="Han C.S."/>
            <person name="Lucas S."/>
            <person name="Misra M."/>
            <person name="Myers G.L."/>
            <person name="Richardson P."/>
            <person name="Tapia R."/>
            <person name="Thayer N."/>
            <person name="Thompson L.S."/>
            <person name="Brettin T.S."/>
            <person name="Henrissat B."/>
            <person name="Wilson D.B."/>
            <person name="McBride M.J."/>
        </authorList>
    </citation>
    <scope>NUCLEOTIDE SEQUENCE [LARGE SCALE GENOMIC DNA]</scope>
    <source>
        <strain evidence="4">ATCC 33406 / DSM 1761 / CIP 103989 / NBRC 15051 / NCIMB 9469 / D465</strain>
    </source>
</reference>
<sequence length="305" mass="33711">MAQEENKKSNNLIFILIILALLGVIGYLLFNNNQKSTTIEEQEKTIILKDDSLANKVAELEGLQLQYHSLQAQAAQLGQSNDSLAAKIAELDNAIASLKKGNAVNMNKLNAQIASYKKDLEAKEAEIMQLREENKNLNSSIDTLKQDKVVMNDSINNLRSVRSDLQQKYELASILKAENLKATVINAKGKELVDDEYKAKNIDKVKITFTLADNKVAPKNKKTIYLQVIEPSGAPLFDSALGGGFFKTSEGKEIPFTEKQSVDFNNTNQGVTFVYSKGSEFKVGSYTIKIWQDGNLIGTTSLAVK</sequence>
<dbReference type="AlphaFoldDB" id="A0A6N4SW49"/>
<dbReference type="EMBL" id="CP000383">
    <property type="protein sequence ID" value="ABG60693.1"/>
    <property type="molecule type" value="Genomic_DNA"/>
</dbReference>
<keyword evidence="2" id="KW-1133">Transmembrane helix</keyword>
<dbReference type="Gene3D" id="1.10.287.1490">
    <property type="match status" value="1"/>
</dbReference>